<dbReference type="InterPro" id="IPR017517">
    <property type="entry name" value="Maleyloyr_isom"/>
</dbReference>
<dbReference type="GO" id="GO:0016853">
    <property type="term" value="F:isomerase activity"/>
    <property type="evidence" value="ECO:0007669"/>
    <property type="project" value="UniProtKB-KW"/>
</dbReference>
<name>A0A849K612_9MICO</name>
<accession>A0A849K612</accession>
<dbReference type="SUPFAM" id="SSF109854">
    <property type="entry name" value="DinB/YfiT-like putative metalloenzymes"/>
    <property type="match status" value="1"/>
</dbReference>
<dbReference type="Gene3D" id="1.20.120.450">
    <property type="entry name" value="dinb family like domain"/>
    <property type="match status" value="1"/>
</dbReference>
<comment type="caution">
    <text evidence="2">The sequence shown here is derived from an EMBL/GenBank/DDBJ whole genome shotgun (WGS) entry which is preliminary data.</text>
</comment>
<keyword evidence="2" id="KW-0670">Pyruvate</keyword>
<dbReference type="RefSeq" id="WP_171246105.1">
    <property type="nucleotide sequence ID" value="NZ_JABFAJ010000006.1"/>
</dbReference>
<proteinExistence type="predicted"/>
<evidence type="ECO:0000313" key="3">
    <source>
        <dbReference type="Proteomes" id="UP000557204"/>
    </source>
</evidence>
<reference evidence="2 3" key="1">
    <citation type="submission" date="2020-05" db="EMBL/GenBank/DDBJ databases">
        <title>Genome sequence of Isoptericola sp. JC619 isolated from Chilika lagoon, India.</title>
        <authorList>
            <person name="Kumar D."/>
            <person name="Appam K."/>
            <person name="Gandham S."/>
            <person name="Uppada J."/>
            <person name="Sasikala C."/>
            <person name="Venkata Ramana C."/>
        </authorList>
    </citation>
    <scope>NUCLEOTIDE SEQUENCE [LARGE SCALE GENOMIC DNA]</scope>
    <source>
        <strain evidence="2 3">JC619</strain>
    </source>
</reference>
<protein>
    <submittedName>
        <fullName evidence="2">Maleylpyruvate isomerase family mycothiol-dependent enzyme</fullName>
    </submittedName>
</protein>
<evidence type="ECO:0000313" key="2">
    <source>
        <dbReference type="EMBL" id="NNU26587.1"/>
    </source>
</evidence>
<evidence type="ECO:0000259" key="1">
    <source>
        <dbReference type="Pfam" id="PF11716"/>
    </source>
</evidence>
<organism evidence="2 3">
    <name type="scientific">Isoptericola sediminis</name>
    <dbReference type="NCBI Taxonomy" id="2733572"/>
    <lineage>
        <taxon>Bacteria</taxon>
        <taxon>Bacillati</taxon>
        <taxon>Actinomycetota</taxon>
        <taxon>Actinomycetes</taxon>
        <taxon>Micrococcales</taxon>
        <taxon>Promicromonosporaceae</taxon>
        <taxon>Isoptericola</taxon>
    </lineage>
</organism>
<sequence>MSDRDTLWNAVHEERRRLADDLAQISPDQWEVPSLCPGWSVHDVLAHLVDSASTTRWGFVRQMFAARGDFDRANEAGIERHRAADPRQTLEAFRAVTDLTRTPPGPLATRLVEAYVHGEDVRRPLGIEAAYPPEHVATALEYMTRTGATFGGGRERVAGLCLRPVDTDHRLGDGAAVRGSAISLLLAASGRPVDAAELSGAGAPTLTARRG</sequence>
<gene>
    <name evidence="2" type="ORF">HLI28_03400</name>
</gene>
<dbReference type="Proteomes" id="UP000557204">
    <property type="component" value="Unassembled WGS sequence"/>
</dbReference>
<dbReference type="AlphaFoldDB" id="A0A849K612"/>
<keyword evidence="3" id="KW-1185">Reference proteome</keyword>
<dbReference type="InterPro" id="IPR034660">
    <property type="entry name" value="DinB/YfiT-like"/>
</dbReference>
<dbReference type="EMBL" id="JABFAJ010000006">
    <property type="protein sequence ID" value="NNU26587.1"/>
    <property type="molecule type" value="Genomic_DNA"/>
</dbReference>
<dbReference type="NCBIfam" id="TIGR03083">
    <property type="entry name" value="maleylpyruvate isomerase family mycothiol-dependent enzyme"/>
    <property type="match status" value="1"/>
</dbReference>
<dbReference type="Pfam" id="PF11716">
    <property type="entry name" value="MDMPI_N"/>
    <property type="match status" value="1"/>
</dbReference>
<dbReference type="InterPro" id="IPR024344">
    <property type="entry name" value="MDMPI_metal-binding"/>
</dbReference>
<keyword evidence="2" id="KW-0413">Isomerase</keyword>
<dbReference type="GO" id="GO:0046872">
    <property type="term" value="F:metal ion binding"/>
    <property type="evidence" value="ECO:0007669"/>
    <property type="project" value="InterPro"/>
</dbReference>
<feature type="domain" description="Mycothiol-dependent maleylpyruvate isomerase metal-binding" evidence="1">
    <location>
        <begin position="12"/>
        <end position="98"/>
    </location>
</feature>